<protein>
    <submittedName>
        <fullName evidence="2">Uncharacterized protein</fullName>
    </submittedName>
</protein>
<dbReference type="OrthoDB" id="273850at2759"/>
<proteinExistence type="predicted"/>
<dbReference type="GeneID" id="94174079"/>
<reference evidence="2 3" key="1">
    <citation type="submission" date="2021-02" db="EMBL/GenBank/DDBJ databases">
        <title>Leishmania (Mundinia) enrietti genome sequencing and assembly.</title>
        <authorList>
            <person name="Almutairi H."/>
            <person name="Gatherer D."/>
        </authorList>
    </citation>
    <scope>NUCLEOTIDE SEQUENCE [LARGE SCALE GENOMIC DNA]</scope>
    <source>
        <strain evidence="2">CUR178</strain>
    </source>
</reference>
<dbReference type="RefSeq" id="XP_067694982.1">
    <property type="nucleotide sequence ID" value="XM_067838569.1"/>
</dbReference>
<accession>A0A836KR85</accession>
<dbReference type="KEGG" id="lenr:94174079"/>
<name>A0A836KR85_LEIEN</name>
<evidence type="ECO:0000313" key="2">
    <source>
        <dbReference type="EMBL" id="KAG5483921.1"/>
    </source>
</evidence>
<dbReference type="AlphaFoldDB" id="A0A836KR85"/>
<feature type="compositionally biased region" description="Polar residues" evidence="1">
    <location>
        <begin position="230"/>
        <end position="250"/>
    </location>
</feature>
<evidence type="ECO:0000313" key="3">
    <source>
        <dbReference type="Proteomes" id="UP000674179"/>
    </source>
</evidence>
<dbReference type="EMBL" id="JAFHKP010000011">
    <property type="protein sequence ID" value="KAG5483921.1"/>
    <property type="molecule type" value="Genomic_DNA"/>
</dbReference>
<evidence type="ECO:0000256" key="1">
    <source>
        <dbReference type="SAM" id="MobiDB-lite"/>
    </source>
</evidence>
<organism evidence="2 3">
    <name type="scientific">Leishmania enriettii</name>
    <dbReference type="NCBI Taxonomy" id="5663"/>
    <lineage>
        <taxon>Eukaryota</taxon>
        <taxon>Discoba</taxon>
        <taxon>Euglenozoa</taxon>
        <taxon>Kinetoplastea</taxon>
        <taxon>Metakinetoplastina</taxon>
        <taxon>Trypanosomatida</taxon>
        <taxon>Trypanosomatidae</taxon>
        <taxon>Leishmaniinae</taxon>
        <taxon>Leishmania</taxon>
    </lineage>
</organism>
<feature type="region of interest" description="Disordered" evidence="1">
    <location>
        <begin position="220"/>
        <end position="250"/>
    </location>
</feature>
<feature type="compositionally biased region" description="Polar residues" evidence="1">
    <location>
        <begin position="50"/>
        <end position="59"/>
    </location>
</feature>
<sequence length="384" mass="41155">MFTTEDPQDIVVLKTAAFRHAMLASAADTASPPRATPCQDRKEEMRGAHNTGSGRESFMGLTTRSVPCFTFKLPIRSATGSDAGTGRGGITAPHALVARADLQEALQKHEDVLRAWADEPVQHISSGTLEAIAFHSKPAASLSSAVQPRHGLAEQQQQMRTEAVHMGFQPSTESAAVHVAALAQPYCRVFAQGSMARIGAPPEVVPKQTAAQTATSSIMIAARPDATRGEASTTPLESSRGNGNVTSAFSSSCAPQPLHSLKRFVPLSHSAALPPGTANDSRSSAPLSPYQLPLRMRPAPAATSQSSPPVDFHRSAFLDEQAQRYSQWRNRQAAVLHELAPDMWGRALPHCAALDRQPRVMDSGLNTHASHVRRSRYDNGVVFV</sequence>
<feature type="region of interest" description="Disordered" evidence="1">
    <location>
        <begin position="25"/>
        <end position="59"/>
    </location>
</feature>
<keyword evidence="3" id="KW-1185">Reference proteome</keyword>
<comment type="caution">
    <text evidence="2">The sequence shown here is derived from an EMBL/GenBank/DDBJ whole genome shotgun (WGS) entry which is preliminary data.</text>
</comment>
<gene>
    <name evidence="2" type="ORF">CUR178_06918</name>
</gene>
<dbReference type="Proteomes" id="UP000674179">
    <property type="component" value="Chromosome 11"/>
</dbReference>